<sequence length="378" mass="39154">MTTQKNSLSIALFSVLFGLIIGAVIMLVFGYNPIAGYMALLGSAFGSMQDVGGVLTQMTPLILTALGFTVAQTAGFFNIGLSGQALAGWVGAIWYSLSFPNMPAYLMIPSALIIGAGLGALAGAIPGWLRAQFGASEVIVTIMMNYILLFLGNNILQNTMSKGIKESAETTKQVGANASLQMKWSTDLTQGSSISAGIFISLMMIVVVWFIMTKTTLGFEIRAVGLNPDAAKYAGMSAKRNAVVAMAISGGLAGLAGTIEGLGNYLNFFTQNGSPSIGFDGMAVALLGGGSYLGILGAAVILSVLKIGGLGMPMSSGVPFELVDIVTASIIFFVGASYLIKLMQARIKAMDEKAAQTTKAKKQATIGSANGSNQKDGE</sequence>
<dbReference type="CDD" id="cd06580">
    <property type="entry name" value="TM_PBP1_transp_TpRbsC_like"/>
    <property type="match status" value="1"/>
</dbReference>
<keyword evidence="9" id="KW-1185">Reference proteome</keyword>
<dbReference type="PANTHER" id="PTHR47089:SF1">
    <property type="entry name" value="GUANOSINE ABC TRANSPORTER PERMEASE PROTEIN NUPP"/>
    <property type="match status" value="1"/>
</dbReference>
<evidence type="ECO:0000256" key="4">
    <source>
        <dbReference type="ARBA" id="ARBA00022989"/>
    </source>
</evidence>
<feature type="transmembrane region" description="Helical" evidence="7">
    <location>
        <begin position="138"/>
        <end position="156"/>
    </location>
</feature>
<evidence type="ECO:0000256" key="5">
    <source>
        <dbReference type="ARBA" id="ARBA00023136"/>
    </source>
</evidence>
<comment type="subcellular location">
    <subcellularLocation>
        <location evidence="1">Cell membrane</location>
        <topology evidence="1">Multi-pass membrane protein</topology>
    </subcellularLocation>
</comment>
<accession>A0ABX5SLW1</accession>
<evidence type="ECO:0000313" key="9">
    <source>
        <dbReference type="Proteomes" id="UP000295756"/>
    </source>
</evidence>
<dbReference type="InterPro" id="IPR001851">
    <property type="entry name" value="ABC_transp_permease"/>
</dbReference>
<keyword evidence="5 7" id="KW-0472">Membrane</keyword>
<dbReference type="Pfam" id="PF02653">
    <property type="entry name" value="BPD_transp_2"/>
    <property type="match status" value="1"/>
</dbReference>
<feature type="transmembrane region" description="Helical" evidence="7">
    <location>
        <begin position="103"/>
        <end position="126"/>
    </location>
</feature>
<feature type="transmembrane region" description="Helical" evidence="7">
    <location>
        <begin position="282"/>
        <end position="305"/>
    </location>
</feature>
<dbReference type="PANTHER" id="PTHR47089">
    <property type="entry name" value="ABC TRANSPORTER, PERMEASE PROTEIN"/>
    <property type="match status" value="1"/>
</dbReference>
<name>A0ABX5SLW1_9LACO</name>
<evidence type="ECO:0000256" key="1">
    <source>
        <dbReference type="ARBA" id="ARBA00004651"/>
    </source>
</evidence>
<evidence type="ECO:0000256" key="2">
    <source>
        <dbReference type="ARBA" id="ARBA00022475"/>
    </source>
</evidence>
<feature type="region of interest" description="Disordered" evidence="6">
    <location>
        <begin position="358"/>
        <end position="378"/>
    </location>
</feature>
<feature type="transmembrane region" description="Helical" evidence="7">
    <location>
        <begin position="76"/>
        <end position="97"/>
    </location>
</feature>
<dbReference type="RefSeq" id="WP_134833622.1">
    <property type="nucleotide sequence ID" value="NZ_CP037939.1"/>
</dbReference>
<feature type="compositionally biased region" description="Polar residues" evidence="6">
    <location>
        <begin position="366"/>
        <end position="378"/>
    </location>
</feature>
<evidence type="ECO:0000256" key="7">
    <source>
        <dbReference type="SAM" id="Phobius"/>
    </source>
</evidence>
<gene>
    <name evidence="8" type="ORF">EW139_09580</name>
</gene>
<dbReference type="Proteomes" id="UP000295756">
    <property type="component" value="Chromosome"/>
</dbReference>
<evidence type="ECO:0000256" key="6">
    <source>
        <dbReference type="SAM" id="MobiDB-lite"/>
    </source>
</evidence>
<evidence type="ECO:0000256" key="3">
    <source>
        <dbReference type="ARBA" id="ARBA00022692"/>
    </source>
</evidence>
<protein>
    <submittedName>
        <fullName evidence="8">ABC transporter permease</fullName>
    </submittedName>
</protein>
<feature type="transmembrane region" description="Helical" evidence="7">
    <location>
        <begin position="12"/>
        <end position="31"/>
    </location>
</feature>
<evidence type="ECO:0000313" key="8">
    <source>
        <dbReference type="EMBL" id="QBR48349.1"/>
    </source>
</evidence>
<proteinExistence type="predicted"/>
<dbReference type="EMBL" id="CP037939">
    <property type="protein sequence ID" value="QBR48349.1"/>
    <property type="molecule type" value="Genomic_DNA"/>
</dbReference>
<keyword evidence="2" id="KW-1003">Cell membrane</keyword>
<feature type="transmembrane region" description="Helical" evidence="7">
    <location>
        <begin position="192"/>
        <end position="212"/>
    </location>
</feature>
<keyword evidence="3 7" id="KW-0812">Transmembrane</keyword>
<feature type="transmembrane region" description="Helical" evidence="7">
    <location>
        <begin position="51"/>
        <end position="69"/>
    </location>
</feature>
<reference evidence="8 9" key="1">
    <citation type="submission" date="2019-03" db="EMBL/GenBank/DDBJ databases">
        <title>Complete Genome Sequence of Leuconostoc kimchii strain NKJ218 Isolated from Homemade Kimchi.</title>
        <authorList>
            <person name="Jung J.Y."/>
            <person name="Jin H.M."/>
            <person name="Jung J.-W."/>
            <person name="Lee S.-Y."/>
            <person name="Ryu B.-G."/>
            <person name="Han S.-S."/>
            <person name="Kang H.K."/>
            <person name="Choi H.W."/>
            <person name="Chung E.J."/>
            <person name="Choi K.-M."/>
        </authorList>
    </citation>
    <scope>NUCLEOTIDE SEQUENCE [LARGE SCALE GENOMIC DNA]</scope>
    <source>
        <strain evidence="8 9">NKJ218</strain>
    </source>
</reference>
<feature type="transmembrane region" description="Helical" evidence="7">
    <location>
        <begin position="242"/>
        <end position="262"/>
    </location>
</feature>
<feature type="transmembrane region" description="Helical" evidence="7">
    <location>
        <begin position="317"/>
        <end position="340"/>
    </location>
</feature>
<organism evidence="8 9">
    <name type="scientific">Leuconostoc kimchii</name>
    <dbReference type="NCBI Taxonomy" id="136609"/>
    <lineage>
        <taxon>Bacteria</taxon>
        <taxon>Bacillati</taxon>
        <taxon>Bacillota</taxon>
        <taxon>Bacilli</taxon>
        <taxon>Lactobacillales</taxon>
        <taxon>Lactobacillaceae</taxon>
        <taxon>Leuconostoc</taxon>
    </lineage>
</organism>
<keyword evidence="4 7" id="KW-1133">Transmembrane helix</keyword>